<proteinExistence type="predicted"/>
<keyword evidence="2" id="KW-1185">Reference proteome</keyword>
<comment type="caution">
    <text evidence="1">The sequence shown here is derived from an EMBL/GenBank/DDBJ whole genome shotgun (WGS) entry which is preliminary data.</text>
</comment>
<evidence type="ECO:0000313" key="2">
    <source>
        <dbReference type="Proteomes" id="UP000230233"/>
    </source>
</evidence>
<accession>A0A2G5SVF8</accession>
<reference evidence="2" key="1">
    <citation type="submission" date="2017-10" db="EMBL/GenBank/DDBJ databases">
        <title>Rapid genome shrinkage in a self-fertile nematode reveals novel sperm competition proteins.</title>
        <authorList>
            <person name="Yin D."/>
            <person name="Schwarz E.M."/>
            <person name="Thomas C.G."/>
            <person name="Felde R.L."/>
            <person name="Korf I.F."/>
            <person name="Cutter A.D."/>
            <person name="Schartner C.M."/>
            <person name="Ralston E.J."/>
            <person name="Meyer B.J."/>
            <person name="Haag E.S."/>
        </authorList>
    </citation>
    <scope>NUCLEOTIDE SEQUENCE [LARGE SCALE GENOMIC DNA]</scope>
    <source>
        <strain evidence="2">JU1422</strain>
    </source>
</reference>
<organism evidence="1 2">
    <name type="scientific">Caenorhabditis nigoni</name>
    <dbReference type="NCBI Taxonomy" id="1611254"/>
    <lineage>
        <taxon>Eukaryota</taxon>
        <taxon>Metazoa</taxon>
        <taxon>Ecdysozoa</taxon>
        <taxon>Nematoda</taxon>
        <taxon>Chromadorea</taxon>
        <taxon>Rhabditida</taxon>
        <taxon>Rhabditina</taxon>
        <taxon>Rhabditomorpha</taxon>
        <taxon>Rhabditoidea</taxon>
        <taxon>Rhabditidae</taxon>
        <taxon>Peloderinae</taxon>
        <taxon>Caenorhabditis</taxon>
    </lineage>
</organism>
<dbReference type="Proteomes" id="UP000230233">
    <property type="component" value="Chromosome X"/>
</dbReference>
<evidence type="ECO:0000313" key="1">
    <source>
        <dbReference type="EMBL" id="PIC19010.1"/>
    </source>
</evidence>
<dbReference type="AlphaFoldDB" id="A0A2G5SVF8"/>
<dbReference type="OrthoDB" id="10465815at2759"/>
<dbReference type="EMBL" id="PDUG01000006">
    <property type="protein sequence ID" value="PIC19010.1"/>
    <property type="molecule type" value="Genomic_DNA"/>
</dbReference>
<gene>
    <name evidence="1" type="primary">Cnig_chr_X.g24701</name>
    <name evidence="1" type="ORF">B9Z55_024701</name>
</gene>
<name>A0A2G5SVF8_9PELO</name>
<protein>
    <submittedName>
        <fullName evidence="1">Uncharacterized protein</fullName>
    </submittedName>
</protein>
<sequence length="105" mass="12019">MNRPWKPTNVDILAVDPSLYYRYRYPDDAMIHTPPAERRAAQNNDRGAVNVVEEINIAVAPAVENERIAEEPVEIDEGTRAVNEPIENVPTNTHSQRSYWFCNIL</sequence>